<keyword evidence="7" id="KW-0460">Magnesium</keyword>
<reference evidence="9 10" key="1">
    <citation type="submission" date="2018-11" db="EMBL/GenBank/DDBJ databases">
        <authorList>
            <person name="Zhou Z."/>
            <person name="Wang G."/>
        </authorList>
    </citation>
    <scope>NUCLEOTIDE SEQUENCE [LARGE SCALE GENOMIC DNA]</scope>
    <source>
        <strain evidence="9 10">KCTC42998</strain>
    </source>
</reference>
<dbReference type="GO" id="GO:0046872">
    <property type="term" value="F:metal ion binding"/>
    <property type="evidence" value="ECO:0007669"/>
    <property type="project" value="UniProtKB-KW"/>
</dbReference>
<dbReference type="InterPro" id="IPR041633">
    <property type="entry name" value="Polbeta"/>
</dbReference>
<keyword evidence="3" id="KW-0548">Nucleotidyltransferase</keyword>
<dbReference type="CDD" id="cd05403">
    <property type="entry name" value="NT_KNTase_like"/>
    <property type="match status" value="1"/>
</dbReference>
<name>A0A3P1CNR5_9BACT</name>
<dbReference type="AlphaFoldDB" id="A0A3P1CNR5"/>
<evidence type="ECO:0000313" key="10">
    <source>
        <dbReference type="Proteomes" id="UP000274271"/>
    </source>
</evidence>
<dbReference type="PANTHER" id="PTHR33571:SF14">
    <property type="entry name" value="PROTEIN ADENYLYLTRANSFERASE MJ0435-RELATED"/>
    <property type="match status" value="1"/>
</dbReference>
<keyword evidence="10" id="KW-1185">Reference proteome</keyword>
<evidence type="ECO:0000313" key="9">
    <source>
        <dbReference type="EMBL" id="RRB14716.1"/>
    </source>
</evidence>
<dbReference type="InterPro" id="IPR043519">
    <property type="entry name" value="NT_sf"/>
</dbReference>
<sequence length="76" mass="8434">MIAQHAVIHPFFTNPPVQRAYLVGSKARGESRPDSDIDILVELDERVDIFQFANTKIQLESLLKQDVDGAGQIVGN</sequence>
<dbReference type="Gene3D" id="3.30.460.10">
    <property type="entry name" value="Beta Polymerase, domain 2"/>
    <property type="match status" value="1"/>
</dbReference>
<dbReference type="SUPFAM" id="SSF81301">
    <property type="entry name" value="Nucleotidyltransferase"/>
    <property type="match status" value="1"/>
</dbReference>
<evidence type="ECO:0000256" key="2">
    <source>
        <dbReference type="ARBA" id="ARBA00022679"/>
    </source>
</evidence>
<evidence type="ECO:0000256" key="6">
    <source>
        <dbReference type="ARBA" id="ARBA00022840"/>
    </source>
</evidence>
<evidence type="ECO:0000259" key="8">
    <source>
        <dbReference type="Pfam" id="PF18765"/>
    </source>
</evidence>
<evidence type="ECO:0000256" key="5">
    <source>
        <dbReference type="ARBA" id="ARBA00022741"/>
    </source>
</evidence>
<dbReference type="OrthoDB" id="798692at2"/>
<keyword evidence="5" id="KW-0547">Nucleotide-binding</keyword>
<organism evidence="9 10">
    <name type="scientific">Larkinella knui</name>
    <dbReference type="NCBI Taxonomy" id="2025310"/>
    <lineage>
        <taxon>Bacteria</taxon>
        <taxon>Pseudomonadati</taxon>
        <taxon>Bacteroidota</taxon>
        <taxon>Cytophagia</taxon>
        <taxon>Cytophagales</taxon>
        <taxon>Spirosomataceae</taxon>
        <taxon>Larkinella</taxon>
    </lineage>
</organism>
<evidence type="ECO:0000256" key="4">
    <source>
        <dbReference type="ARBA" id="ARBA00022723"/>
    </source>
</evidence>
<dbReference type="PANTHER" id="PTHR33571">
    <property type="entry name" value="SSL8005 PROTEIN"/>
    <property type="match status" value="1"/>
</dbReference>
<evidence type="ECO:0000256" key="7">
    <source>
        <dbReference type="ARBA" id="ARBA00022842"/>
    </source>
</evidence>
<evidence type="ECO:0000256" key="1">
    <source>
        <dbReference type="ARBA" id="ARBA00001946"/>
    </source>
</evidence>
<keyword evidence="4" id="KW-0479">Metal-binding</keyword>
<keyword evidence="2" id="KW-0808">Transferase</keyword>
<dbReference type="InterPro" id="IPR052038">
    <property type="entry name" value="Type-VII_TA_antitoxin"/>
</dbReference>
<feature type="domain" description="Polymerase beta nucleotidyltransferase" evidence="8">
    <location>
        <begin position="11"/>
        <end position="68"/>
    </location>
</feature>
<proteinExistence type="predicted"/>
<accession>A0A3P1CNR5</accession>
<dbReference type="Proteomes" id="UP000274271">
    <property type="component" value="Unassembled WGS sequence"/>
</dbReference>
<dbReference type="GO" id="GO:0016779">
    <property type="term" value="F:nucleotidyltransferase activity"/>
    <property type="evidence" value="ECO:0007669"/>
    <property type="project" value="UniProtKB-KW"/>
</dbReference>
<comment type="cofactor">
    <cofactor evidence="1">
        <name>Mg(2+)</name>
        <dbReference type="ChEBI" id="CHEBI:18420"/>
    </cofactor>
</comment>
<keyword evidence="6" id="KW-0067">ATP-binding</keyword>
<protein>
    <recommendedName>
        <fullName evidence="8">Polymerase beta nucleotidyltransferase domain-containing protein</fullName>
    </recommendedName>
</protein>
<comment type="caution">
    <text evidence="9">The sequence shown here is derived from an EMBL/GenBank/DDBJ whole genome shotgun (WGS) entry which is preliminary data.</text>
</comment>
<dbReference type="GO" id="GO:0005524">
    <property type="term" value="F:ATP binding"/>
    <property type="evidence" value="ECO:0007669"/>
    <property type="project" value="UniProtKB-KW"/>
</dbReference>
<evidence type="ECO:0000256" key="3">
    <source>
        <dbReference type="ARBA" id="ARBA00022695"/>
    </source>
</evidence>
<dbReference type="EMBL" id="RQJP01000002">
    <property type="protein sequence ID" value="RRB14716.1"/>
    <property type="molecule type" value="Genomic_DNA"/>
</dbReference>
<gene>
    <name evidence="9" type="ORF">EHT87_09090</name>
</gene>
<dbReference type="RefSeq" id="WP_124906165.1">
    <property type="nucleotide sequence ID" value="NZ_RQJP01000002.1"/>
</dbReference>
<dbReference type="Pfam" id="PF18765">
    <property type="entry name" value="Polbeta"/>
    <property type="match status" value="1"/>
</dbReference>